<keyword evidence="3" id="KW-1185">Reference proteome</keyword>
<dbReference type="InParanoid" id="B7PD84"/>
<proteinExistence type="predicted"/>
<sequence length="91" mass="10464">MGNLLKLVSSSNGVAFQILSRLLLKNNFNQMRSMASEEVRDLCFQNTPDRHAEIKLLGKPQPPSQQMTDFVRGHLTAAYQVHEYHRVCRNH</sequence>
<evidence type="ECO:0000313" key="1">
    <source>
        <dbReference type="EMBL" id="EEC04556.1"/>
    </source>
</evidence>
<evidence type="ECO:0000313" key="3">
    <source>
        <dbReference type="Proteomes" id="UP000001555"/>
    </source>
</evidence>
<dbReference type="VEuPathDB" id="VectorBase:ISCW003365"/>
<dbReference type="EnsemblMetazoa" id="ISCW003365-RA">
    <property type="protein sequence ID" value="ISCW003365-PA"/>
    <property type="gene ID" value="ISCW003365"/>
</dbReference>
<dbReference type="Proteomes" id="UP000001555">
    <property type="component" value="Unassembled WGS sequence"/>
</dbReference>
<accession>B7PD84</accession>
<dbReference type="HOGENOM" id="CLU_2429506_0_0_1"/>
<dbReference type="VEuPathDB" id="VectorBase:ISCI003365"/>
<protein>
    <submittedName>
        <fullName evidence="1 2">Uncharacterized protein</fullName>
    </submittedName>
</protein>
<evidence type="ECO:0000313" key="2">
    <source>
        <dbReference type="EnsemblMetazoa" id="ISCW003365-PA"/>
    </source>
</evidence>
<reference evidence="2" key="2">
    <citation type="submission" date="2020-05" db="UniProtKB">
        <authorList>
            <consortium name="EnsemblMetazoa"/>
        </authorList>
    </citation>
    <scope>IDENTIFICATION</scope>
    <source>
        <strain evidence="2">wikel</strain>
    </source>
</reference>
<reference evidence="1 3" key="1">
    <citation type="submission" date="2008-03" db="EMBL/GenBank/DDBJ databases">
        <title>Annotation of Ixodes scapularis.</title>
        <authorList>
            <consortium name="Ixodes scapularis Genome Project Consortium"/>
            <person name="Caler E."/>
            <person name="Hannick L.I."/>
            <person name="Bidwell S."/>
            <person name="Joardar V."/>
            <person name="Thiagarajan M."/>
            <person name="Amedeo P."/>
            <person name="Galinsky K.J."/>
            <person name="Schobel S."/>
            <person name="Inman J."/>
            <person name="Hostetler J."/>
            <person name="Miller J."/>
            <person name="Hammond M."/>
            <person name="Megy K."/>
            <person name="Lawson D."/>
            <person name="Kodira C."/>
            <person name="Sutton G."/>
            <person name="Meyer J."/>
            <person name="Hill C.A."/>
            <person name="Birren B."/>
            <person name="Nene V."/>
            <person name="Collins F."/>
            <person name="Alarcon-Chaidez F."/>
            <person name="Wikel S."/>
            <person name="Strausberg R."/>
        </authorList>
    </citation>
    <scope>NUCLEOTIDE SEQUENCE [LARGE SCALE GENOMIC DNA]</scope>
    <source>
        <strain evidence="3">Wikel</strain>
        <strain evidence="1">Wikel colony</strain>
    </source>
</reference>
<dbReference type="PaxDb" id="6945-B7PD84"/>
<dbReference type="EMBL" id="DS688698">
    <property type="protein sequence ID" value="EEC04556.1"/>
    <property type="molecule type" value="Genomic_DNA"/>
</dbReference>
<gene>
    <name evidence="1" type="ORF">IscW_ISCW003365</name>
</gene>
<name>B7PD84_IXOSC</name>
<dbReference type="EMBL" id="ABJB011019775">
    <property type="status" value="NOT_ANNOTATED_CDS"/>
    <property type="molecule type" value="Genomic_DNA"/>
</dbReference>
<dbReference type="AlphaFoldDB" id="B7PD84"/>
<organism>
    <name type="scientific">Ixodes scapularis</name>
    <name type="common">Black-legged tick</name>
    <name type="synonym">Deer tick</name>
    <dbReference type="NCBI Taxonomy" id="6945"/>
    <lineage>
        <taxon>Eukaryota</taxon>
        <taxon>Metazoa</taxon>
        <taxon>Ecdysozoa</taxon>
        <taxon>Arthropoda</taxon>
        <taxon>Chelicerata</taxon>
        <taxon>Arachnida</taxon>
        <taxon>Acari</taxon>
        <taxon>Parasitiformes</taxon>
        <taxon>Ixodida</taxon>
        <taxon>Ixodoidea</taxon>
        <taxon>Ixodidae</taxon>
        <taxon>Ixodinae</taxon>
        <taxon>Ixodes</taxon>
    </lineage>
</organism>